<dbReference type="STRING" id="1184251.TCELL_0939"/>
<dbReference type="Pfam" id="PF00809">
    <property type="entry name" value="Pterin_bind"/>
    <property type="match status" value="1"/>
</dbReference>
<dbReference type="AlphaFoldDB" id="I3TF25"/>
<dbReference type="HOGENOM" id="CLU_008023_1_3_2"/>
<reference evidence="10 11" key="1">
    <citation type="journal article" date="2012" name="J. Bacteriol.">
        <title>Complete genome sequence of the hyperthermophilic cellulolytic Crenarchaeon 'Thermogladius cellulolyticus' 1633.</title>
        <authorList>
            <person name="Mardanov A.V."/>
            <person name="Kochetkova T.V."/>
            <person name="Beletsky A.V."/>
            <person name="Bonch-Osmolovskaya E.A."/>
            <person name="Ravin N.V."/>
            <person name="Skryabin K.G."/>
        </authorList>
    </citation>
    <scope>NUCLEOTIDE SEQUENCE [LARGE SCALE GENOMIC DNA]</scope>
    <source>
        <strain evidence="11">DSM 22663 / VKM B-2946 / 1633</strain>
    </source>
</reference>
<dbReference type="Gene3D" id="3.20.20.20">
    <property type="entry name" value="Dihydropteroate synthase-like"/>
    <property type="match status" value="1"/>
</dbReference>
<evidence type="ECO:0000256" key="1">
    <source>
        <dbReference type="ARBA" id="ARBA00000012"/>
    </source>
</evidence>
<evidence type="ECO:0000313" key="11">
    <source>
        <dbReference type="Proteomes" id="UP000005270"/>
    </source>
</evidence>
<evidence type="ECO:0000256" key="5">
    <source>
        <dbReference type="ARBA" id="ARBA00022679"/>
    </source>
</evidence>
<evidence type="ECO:0000256" key="3">
    <source>
        <dbReference type="ARBA" id="ARBA00004763"/>
    </source>
</evidence>
<evidence type="ECO:0000256" key="8">
    <source>
        <dbReference type="ARBA" id="ARBA00022909"/>
    </source>
</evidence>
<dbReference type="GeneID" id="13013256"/>
<protein>
    <recommendedName>
        <fullName evidence="4">dihydropteroate synthase</fullName>
        <ecNumber evidence="4">2.5.1.15</ecNumber>
    </recommendedName>
</protein>
<keyword evidence="7" id="KW-0460">Magnesium</keyword>
<dbReference type="RefSeq" id="WP_014737613.1">
    <property type="nucleotide sequence ID" value="NC_017954.1"/>
</dbReference>
<dbReference type="InterPro" id="IPR045031">
    <property type="entry name" value="DHP_synth-like"/>
</dbReference>
<evidence type="ECO:0000256" key="4">
    <source>
        <dbReference type="ARBA" id="ARBA00012458"/>
    </source>
</evidence>
<dbReference type="NCBIfam" id="TIGR01496">
    <property type="entry name" value="DHPS"/>
    <property type="match status" value="1"/>
</dbReference>
<gene>
    <name evidence="10" type="ordered locus">TCELL_0939</name>
</gene>
<dbReference type="SUPFAM" id="SSF51717">
    <property type="entry name" value="Dihydropteroate synthetase-like"/>
    <property type="match status" value="1"/>
</dbReference>
<comment type="catalytic activity">
    <reaction evidence="1">
        <text>(7,8-dihydropterin-6-yl)methyl diphosphate + 4-aminobenzoate = 7,8-dihydropteroate + diphosphate</text>
        <dbReference type="Rhea" id="RHEA:19949"/>
        <dbReference type="ChEBI" id="CHEBI:17836"/>
        <dbReference type="ChEBI" id="CHEBI:17839"/>
        <dbReference type="ChEBI" id="CHEBI:33019"/>
        <dbReference type="ChEBI" id="CHEBI:72950"/>
        <dbReference type="EC" id="2.5.1.15"/>
    </reaction>
</comment>
<dbReference type="GO" id="GO:0004156">
    <property type="term" value="F:dihydropteroate synthase activity"/>
    <property type="evidence" value="ECO:0007669"/>
    <property type="project" value="UniProtKB-EC"/>
</dbReference>
<keyword evidence="6" id="KW-0479">Metal-binding</keyword>
<dbReference type="InParanoid" id="I3TF25"/>
<evidence type="ECO:0000313" key="10">
    <source>
        <dbReference type="EMBL" id="AFK51363.1"/>
    </source>
</evidence>
<feature type="domain" description="Pterin-binding" evidence="9">
    <location>
        <begin position="19"/>
        <end position="275"/>
    </location>
</feature>
<dbReference type="GO" id="GO:0046654">
    <property type="term" value="P:tetrahydrofolate biosynthetic process"/>
    <property type="evidence" value="ECO:0007669"/>
    <property type="project" value="TreeGrafter"/>
</dbReference>
<dbReference type="PROSITE" id="PS50972">
    <property type="entry name" value="PTERIN_BINDING"/>
    <property type="match status" value="1"/>
</dbReference>
<organism evidence="10 11">
    <name type="scientific">Thermogladius calderae (strain DSM 22663 / VKM B-2946 / 1633)</name>
    <dbReference type="NCBI Taxonomy" id="1184251"/>
    <lineage>
        <taxon>Archaea</taxon>
        <taxon>Thermoproteota</taxon>
        <taxon>Thermoprotei</taxon>
        <taxon>Desulfurococcales</taxon>
        <taxon>Desulfurococcaceae</taxon>
        <taxon>Thermogladius</taxon>
    </lineage>
</organism>
<dbReference type="InterPro" id="IPR006390">
    <property type="entry name" value="DHP_synth_dom"/>
</dbReference>
<keyword evidence="11" id="KW-1185">Reference proteome</keyword>
<dbReference type="InterPro" id="IPR000489">
    <property type="entry name" value="Pterin-binding_dom"/>
</dbReference>
<comment type="cofactor">
    <cofactor evidence="2">
        <name>Mg(2+)</name>
        <dbReference type="ChEBI" id="CHEBI:18420"/>
    </cofactor>
</comment>
<dbReference type="GO" id="GO:0046872">
    <property type="term" value="F:metal ion binding"/>
    <property type="evidence" value="ECO:0007669"/>
    <property type="project" value="UniProtKB-KW"/>
</dbReference>
<dbReference type="EMBL" id="CP003531">
    <property type="protein sequence ID" value="AFK51363.1"/>
    <property type="molecule type" value="Genomic_DNA"/>
</dbReference>
<dbReference type="InterPro" id="IPR011005">
    <property type="entry name" value="Dihydropteroate_synth-like_sf"/>
</dbReference>
<dbReference type="GO" id="GO:0046656">
    <property type="term" value="P:folic acid biosynthetic process"/>
    <property type="evidence" value="ECO:0007669"/>
    <property type="project" value="UniProtKB-KW"/>
</dbReference>
<evidence type="ECO:0000256" key="6">
    <source>
        <dbReference type="ARBA" id="ARBA00022723"/>
    </source>
</evidence>
<dbReference type="Proteomes" id="UP000005270">
    <property type="component" value="Chromosome"/>
</dbReference>
<comment type="pathway">
    <text evidence="3">Cofactor biosynthesis; tetrahydrofolate biosynthesis; 7,8-dihydrofolate from 2-amino-4-hydroxy-6-hydroxymethyl-7,8-dihydropteridine diphosphate and 4-aminobenzoate: step 1/2.</text>
</comment>
<keyword evidence="5" id="KW-0808">Transferase</keyword>
<dbReference type="EC" id="2.5.1.15" evidence="4"/>
<sequence length="290" mass="31692">MPQIDAVIAGVRVGDNSPVRLMGVVNVSPESFYKGSVKADAGELIRTVEAFLRSNTDFLDIGGRSTAPYLKTDVPLEVELERVVWAVKLVRDVFGDKVPISIDTTRSRVAEEALRAGANIVNDVSGLREDPRMAVVAREYGAPLILVARVSSYRSGVSPIDQVIGAVKESLSRAVESGVDEKLIVVDPGIGFNRFQDLPWYVWDSMVLAELEKLRGLGRPILVGVSRKSFIGEITGRKDPAERLYGSLGATAIAVYNGAHIVRTHDPAETLDVVKVASFIRLYKTRQMSW</sequence>
<accession>I3TF25</accession>
<dbReference type="KEGG" id="thg:TCELL_0939"/>
<dbReference type="PANTHER" id="PTHR20941">
    <property type="entry name" value="FOLATE SYNTHESIS PROTEINS"/>
    <property type="match status" value="1"/>
</dbReference>
<dbReference type="eggNOG" id="arCOG02817">
    <property type="taxonomic scope" value="Archaea"/>
</dbReference>
<keyword evidence="8" id="KW-0289">Folate biosynthesis</keyword>
<evidence type="ECO:0000256" key="7">
    <source>
        <dbReference type="ARBA" id="ARBA00022842"/>
    </source>
</evidence>
<dbReference type="OrthoDB" id="371861at2157"/>
<proteinExistence type="predicted"/>
<name>I3TF25_THEC1</name>
<evidence type="ECO:0000256" key="2">
    <source>
        <dbReference type="ARBA" id="ARBA00001946"/>
    </source>
</evidence>
<evidence type="ECO:0000259" key="9">
    <source>
        <dbReference type="PROSITE" id="PS50972"/>
    </source>
</evidence>
<dbReference type="PANTHER" id="PTHR20941:SF1">
    <property type="entry name" value="FOLIC ACID SYNTHESIS PROTEIN FOL1"/>
    <property type="match status" value="1"/>
</dbReference>